<dbReference type="AlphaFoldDB" id="A0A5C6U6A2"/>
<dbReference type="NCBIfam" id="TIGR02117">
    <property type="entry name" value="chp_urease_rgn"/>
    <property type="match status" value="1"/>
</dbReference>
<comment type="caution">
    <text evidence="1">The sequence shown here is derived from an EMBL/GenBank/DDBJ whole genome shotgun (WGS) entry which is preliminary data.</text>
</comment>
<dbReference type="Pfam" id="PF09601">
    <property type="entry name" value="DUF2459"/>
    <property type="match status" value="1"/>
</dbReference>
<dbReference type="InterPro" id="IPR011727">
    <property type="entry name" value="CHP02117"/>
</dbReference>
<dbReference type="Proteomes" id="UP000321129">
    <property type="component" value="Unassembled WGS sequence"/>
</dbReference>
<keyword evidence="2" id="KW-1185">Reference proteome</keyword>
<gene>
    <name evidence="1" type="ORF">FSZ31_11440</name>
</gene>
<dbReference type="EMBL" id="VOPY01000003">
    <property type="protein sequence ID" value="TXC68289.1"/>
    <property type="molecule type" value="Genomic_DNA"/>
</dbReference>
<evidence type="ECO:0000313" key="2">
    <source>
        <dbReference type="Proteomes" id="UP000321129"/>
    </source>
</evidence>
<sequence length="220" mass="24096">MRGVLGWLAAAVGAAFLIAAAGALIPVNRDWVEPDHGIAIYVESNGIHTGLVLPMRAAGVDWSELVRPDDLADPRYYGTHLLFGWGNRDVYLNVPRWRDLTPGVALAAVFGGGDGLVHVDHEYDPKPTATRRRIIVSPAQYRIIADHVRASFVFDKQGHAQPLRGRGYGPADSFYEGTSGYTLSNSCNEWTARGLRKAGIRTGLWTPFADGVMRWVPTDD</sequence>
<name>A0A5C6U6A2_9SPHN</name>
<proteinExistence type="predicted"/>
<dbReference type="OrthoDB" id="211174at2"/>
<evidence type="ECO:0000313" key="1">
    <source>
        <dbReference type="EMBL" id="TXC68289.1"/>
    </source>
</evidence>
<reference evidence="1 2" key="1">
    <citation type="submission" date="2019-08" db="EMBL/GenBank/DDBJ databases">
        <title>Sphingorhabdus soil sp. nov., isolated from arctic soil.</title>
        <authorList>
            <person name="Liu Y."/>
        </authorList>
    </citation>
    <scope>NUCLEOTIDE SEQUENCE [LARGE SCALE GENOMIC DNA]</scope>
    <source>
        <strain evidence="1 2">D-2Q-5-6</strain>
    </source>
</reference>
<accession>A0A5C6U6A2</accession>
<organism evidence="1 2">
    <name type="scientific">Flavisphingopyxis soli</name>
    <dbReference type="NCBI Taxonomy" id="2601267"/>
    <lineage>
        <taxon>Bacteria</taxon>
        <taxon>Pseudomonadati</taxon>
        <taxon>Pseudomonadota</taxon>
        <taxon>Alphaproteobacteria</taxon>
        <taxon>Sphingomonadales</taxon>
        <taxon>Sphingopyxidaceae</taxon>
        <taxon>Flavisphingopyxis</taxon>
    </lineage>
</organism>
<dbReference type="RefSeq" id="WP_147123523.1">
    <property type="nucleotide sequence ID" value="NZ_VOPY01000003.1"/>
</dbReference>
<protein>
    <submittedName>
        <fullName evidence="1">TIGR02117 family protein</fullName>
    </submittedName>
</protein>